<comment type="caution">
    <text evidence="3">The sequence shown here is derived from an EMBL/GenBank/DDBJ whole genome shotgun (WGS) entry which is preliminary data.</text>
</comment>
<dbReference type="SUPFAM" id="SSF55961">
    <property type="entry name" value="Bet v1-like"/>
    <property type="match status" value="1"/>
</dbReference>
<evidence type="ECO:0000313" key="4">
    <source>
        <dbReference type="Proteomes" id="UP000324222"/>
    </source>
</evidence>
<evidence type="ECO:0000313" key="3">
    <source>
        <dbReference type="EMBL" id="MPC10175.1"/>
    </source>
</evidence>
<feature type="compositionally biased region" description="Low complexity" evidence="1">
    <location>
        <begin position="106"/>
        <end position="126"/>
    </location>
</feature>
<feature type="region of interest" description="Disordered" evidence="1">
    <location>
        <begin position="565"/>
        <end position="628"/>
    </location>
</feature>
<feature type="compositionally biased region" description="Low complexity" evidence="1">
    <location>
        <begin position="55"/>
        <end position="67"/>
    </location>
</feature>
<keyword evidence="4" id="KW-1185">Reference proteome</keyword>
<feature type="region of interest" description="Disordered" evidence="1">
    <location>
        <begin position="421"/>
        <end position="473"/>
    </location>
</feature>
<sequence>MLRAHRQAWAWMDEWWGLTIEDIRNIEKETQSLLAKKYGQGGEEDGAQNSATAEVSSGVPHSPSVSSDRTPNLEQLSKCSSFRTSNDLGDHSQVICEGDVVANNGVNSNNNNNNESEENLSGLGSSPKLKRRELNVSLDSVLVDDTRKRGSWSRSGSRNTLNSQNQASWRMESIRRDSDSSGSEDEFFDCQEDLEETAALHKWSSLELLPPDGDTQSTAGHAGNEDSIFSPAFISRVAAERHSRVLGRSMETSAPSSPSHSPSHQPGPCSTTVLLLVIHAGSVLDPTPDVTNKRSDVTTFRGAFESVMRQHYPHMVGHVAIRLVSAPPVLSPYGLDATPVCGEVSGGDSVPVGAVPLLATSVLEYDEYVVRTLNSTNAAYHEFLRSEEGHGFNGQVCIIGDSIGGVLAYDVLCRVHDQQKYGSNSNIPEGEPPSPGQYYKQKSSPAQPQSSSPSPATPPSISPDKPVSSPPLTTLSPTITVSLESTLVKPTTGVFVQAAESASPKNLNTASSSHSPSDKIPSPQSTNNLHSPLRKISAPLPPSGFSPLTRKCSAPCSIPSGAGMWGCQPGSSTPTPSPPGPTSSSSSSTSPSGDEIGDNTRVYRKSISSDAPHHTDVPHSRSVSDSDYHYARHLSAPYPRRRSSSSSDHAHSKLDFEVSDFFTFGCPLALVLVYRKMVNTSDKNLFTKGEEM</sequence>
<dbReference type="InterPro" id="IPR001666">
    <property type="entry name" value="PI_transfer"/>
</dbReference>
<dbReference type="PANTHER" id="PTHR10658">
    <property type="entry name" value="PHOSPHATIDYLINOSITOL TRANSFER PROTEIN"/>
    <property type="match status" value="1"/>
</dbReference>
<feature type="region of interest" description="Disordered" evidence="1">
    <location>
        <begin position="500"/>
        <end position="544"/>
    </location>
</feature>
<feature type="region of interest" description="Disordered" evidence="1">
    <location>
        <begin position="106"/>
        <end position="128"/>
    </location>
</feature>
<feature type="compositionally biased region" description="Low complexity" evidence="1">
    <location>
        <begin position="443"/>
        <end position="454"/>
    </location>
</feature>
<dbReference type="GO" id="GO:0008526">
    <property type="term" value="F:phosphatidylinositol transfer activity"/>
    <property type="evidence" value="ECO:0007669"/>
    <property type="project" value="TreeGrafter"/>
</dbReference>
<feature type="region of interest" description="Disordered" evidence="1">
    <location>
        <begin position="146"/>
        <end position="186"/>
    </location>
</feature>
<dbReference type="OrthoDB" id="18453at2759"/>
<protein>
    <submittedName>
        <fullName evidence="3">Protein retinal degeneration B</fullName>
    </submittedName>
</protein>
<dbReference type="Proteomes" id="UP000324222">
    <property type="component" value="Unassembled WGS sequence"/>
</dbReference>
<feature type="compositionally biased region" description="Low complexity" evidence="1">
    <location>
        <begin position="253"/>
        <end position="268"/>
    </location>
</feature>
<feature type="compositionally biased region" description="Low complexity" evidence="1">
    <location>
        <begin position="462"/>
        <end position="473"/>
    </location>
</feature>
<dbReference type="GO" id="GO:0005737">
    <property type="term" value="C:cytoplasm"/>
    <property type="evidence" value="ECO:0007669"/>
    <property type="project" value="TreeGrafter"/>
</dbReference>
<evidence type="ECO:0000256" key="1">
    <source>
        <dbReference type="SAM" id="MobiDB-lite"/>
    </source>
</evidence>
<feature type="region of interest" description="Disordered" evidence="1">
    <location>
        <begin position="38"/>
        <end position="73"/>
    </location>
</feature>
<gene>
    <name evidence="3" type="primary">rdgB</name>
    <name evidence="3" type="ORF">E2C01_002804</name>
</gene>
<dbReference type="InterPro" id="IPR055261">
    <property type="entry name" value="PI_transfer_N"/>
</dbReference>
<dbReference type="PANTHER" id="PTHR10658:SF81">
    <property type="entry name" value="PROTEIN RETINAL DEGENERATION B"/>
    <property type="match status" value="1"/>
</dbReference>
<feature type="compositionally biased region" description="Low complexity" evidence="1">
    <location>
        <begin position="511"/>
        <end position="523"/>
    </location>
</feature>
<dbReference type="GO" id="GO:0008525">
    <property type="term" value="F:phosphatidylcholine transporter activity"/>
    <property type="evidence" value="ECO:0007669"/>
    <property type="project" value="TreeGrafter"/>
</dbReference>
<dbReference type="Pfam" id="PF02121">
    <property type="entry name" value="IP_trans"/>
    <property type="match status" value="1"/>
</dbReference>
<proteinExistence type="predicted"/>
<feature type="compositionally biased region" description="Low complexity" evidence="1">
    <location>
        <begin position="582"/>
        <end position="593"/>
    </location>
</feature>
<dbReference type="Gene3D" id="3.30.530.20">
    <property type="match status" value="1"/>
</dbReference>
<feature type="compositionally biased region" description="Polar residues" evidence="1">
    <location>
        <begin position="159"/>
        <end position="168"/>
    </location>
</feature>
<dbReference type="GO" id="GO:0035091">
    <property type="term" value="F:phosphatidylinositol binding"/>
    <property type="evidence" value="ECO:0007669"/>
    <property type="project" value="TreeGrafter"/>
</dbReference>
<name>A0A5B7CLQ6_PORTR</name>
<dbReference type="InterPro" id="IPR023393">
    <property type="entry name" value="START-like_dom_sf"/>
</dbReference>
<dbReference type="GO" id="GO:0046872">
    <property type="term" value="F:metal ion binding"/>
    <property type="evidence" value="ECO:0007669"/>
    <property type="project" value="InterPro"/>
</dbReference>
<feature type="region of interest" description="Disordered" evidence="1">
    <location>
        <begin position="247"/>
        <end position="268"/>
    </location>
</feature>
<evidence type="ECO:0000259" key="2">
    <source>
        <dbReference type="PROSITE" id="PS51043"/>
    </source>
</evidence>
<dbReference type="InterPro" id="IPR004177">
    <property type="entry name" value="DDHD_dom"/>
</dbReference>
<feature type="domain" description="DDHD" evidence="2">
    <location>
        <begin position="654"/>
        <end position="692"/>
    </location>
</feature>
<dbReference type="PROSITE" id="PS51043">
    <property type="entry name" value="DDHD"/>
    <property type="match status" value="1"/>
</dbReference>
<dbReference type="GO" id="GO:0031210">
    <property type="term" value="F:phosphatidylcholine binding"/>
    <property type="evidence" value="ECO:0007669"/>
    <property type="project" value="TreeGrafter"/>
</dbReference>
<organism evidence="3 4">
    <name type="scientific">Portunus trituberculatus</name>
    <name type="common">Swimming crab</name>
    <name type="synonym">Neptunus trituberculatus</name>
    <dbReference type="NCBI Taxonomy" id="210409"/>
    <lineage>
        <taxon>Eukaryota</taxon>
        <taxon>Metazoa</taxon>
        <taxon>Ecdysozoa</taxon>
        <taxon>Arthropoda</taxon>
        <taxon>Crustacea</taxon>
        <taxon>Multicrustacea</taxon>
        <taxon>Malacostraca</taxon>
        <taxon>Eumalacostraca</taxon>
        <taxon>Eucarida</taxon>
        <taxon>Decapoda</taxon>
        <taxon>Pleocyemata</taxon>
        <taxon>Brachyura</taxon>
        <taxon>Eubrachyura</taxon>
        <taxon>Portunoidea</taxon>
        <taxon>Portunidae</taxon>
        <taxon>Portuninae</taxon>
        <taxon>Portunus</taxon>
    </lineage>
</organism>
<dbReference type="EMBL" id="VSRR010000104">
    <property type="protein sequence ID" value="MPC10175.1"/>
    <property type="molecule type" value="Genomic_DNA"/>
</dbReference>
<accession>A0A5B7CLQ6</accession>
<dbReference type="AlphaFoldDB" id="A0A5B7CLQ6"/>
<feature type="compositionally biased region" description="Basic and acidic residues" evidence="1">
    <location>
        <begin position="611"/>
        <end position="628"/>
    </location>
</feature>
<reference evidence="3 4" key="1">
    <citation type="submission" date="2019-05" db="EMBL/GenBank/DDBJ databases">
        <title>Another draft genome of Portunus trituberculatus and its Hox gene families provides insights of decapod evolution.</title>
        <authorList>
            <person name="Jeong J.-H."/>
            <person name="Song I."/>
            <person name="Kim S."/>
            <person name="Choi T."/>
            <person name="Kim D."/>
            <person name="Ryu S."/>
            <person name="Kim W."/>
        </authorList>
    </citation>
    <scope>NUCLEOTIDE SEQUENCE [LARGE SCALE GENOMIC DNA]</scope>
    <source>
        <tissue evidence="3">Muscle</tissue>
    </source>
</reference>